<feature type="binding site" evidence="1">
    <location>
        <position position="56"/>
    </location>
    <ligand>
        <name>Mg(2+)</name>
        <dbReference type="ChEBI" id="CHEBI:18420"/>
        <label>1</label>
    </ligand>
</feature>
<name>C4GDF5_9FIRM</name>
<accession>C4GDF5</accession>
<keyword evidence="3" id="KW-1185">Reference proteome</keyword>
<dbReference type="Proteomes" id="UP000003494">
    <property type="component" value="Unassembled WGS sequence"/>
</dbReference>
<keyword evidence="1" id="KW-0479">Metal-binding</keyword>
<comment type="caution">
    <text evidence="2">The sequence shown here is derived from an EMBL/GenBank/DDBJ whole genome shotgun (WGS) entry which is preliminary data.</text>
</comment>
<dbReference type="Pfam" id="PF03747">
    <property type="entry name" value="ADP_ribosyl_GH"/>
    <property type="match status" value="1"/>
</dbReference>
<dbReference type="AlphaFoldDB" id="C4GDF5"/>
<evidence type="ECO:0000256" key="1">
    <source>
        <dbReference type="PIRSR" id="PIRSR605502-1"/>
    </source>
</evidence>
<dbReference type="GO" id="GO:0046872">
    <property type="term" value="F:metal ion binding"/>
    <property type="evidence" value="ECO:0007669"/>
    <property type="project" value="UniProtKB-KW"/>
</dbReference>
<gene>
    <name evidence="2" type="ORF">GCWU000342_02128</name>
</gene>
<proteinExistence type="predicted"/>
<evidence type="ECO:0000313" key="3">
    <source>
        <dbReference type="Proteomes" id="UP000003494"/>
    </source>
</evidence>
<dbReference type="InterPro" id="IPR036705">
    <property type="entry name" value="Ribosyl_crysJ1_sf"/>
</dbReference>
<feature type="binding site" evidence="1">
    <location>
        <position position="285"/>
    </location>
    <ligand>
        <name>Mg(2+)</name>
        <dbReference type="ChEBI" id="CHEBI:18420"/>
        <label>1</label>
    </ligand>
</feature>
<evidence type="ECO:0008006" key="4">
    <source>
        <dbReference type="Google" id="ProtNLM"/>
    </source>
</evidence>
<dbReference type="InterPro" id="IPR005502">
    <property type="entry name" value="Ribosyl_crysJ1"/>
</dbReference>
<dbReference type="STRING" id="626523.GCWU000342_02128"/>
<feature type="binding site" evidence="1">
    <location>
        <position position="287"/>
    </location>
    <ligand>
        <name>Mg(2+)</name>
        <dbReference type="ChEBI" id="CHEBI:18420"/>
        <label>1</label>
    </ligand>
</feature>
<feature type="binding site" evidence="1">
    <location>
        <position position="57"/>
    </location>
    <ligand>
        <name>Mg(2+)</name>
        <dbReference type="ChEBI" id="CHEBI:18420"/>
        <label>1</label>
    </ligand>
</feature>
<dbReference type="HOGENOM" id="CLU_029523_0_0_9"/>
<reference evidence="2" key="1">
    <citation type="submission" date="2009-04" db="EMBL/GenBank/DDBJ databases">
        <authorList>
            <person name="Weinstock G."/>
            <person name="Sodergren E."/>
            <person name="Clifton S."/>
            <person name="Fulton L."/>
            <person name="Fulton B."/>
            <person name="Courtney L."/>
            <person name="Fronick C."/>
            <person name="Harrison M."/>
            <person name="Strong C."/>
            <person name="Farmer C."/>
            <person name="Delahaunty K."/>
            <person name="Markovic C."/>
            <person name="Hall O."/>
            <person name="Minx P."/>
            <person name="Tomlinson C."/>
            <person name="Mitreva M."/>
            <person name="Nelson J."/>
            <person name="Hou S."/>
            <person name="Wollam A."/>
            <person name="Pepin K.H."/>
            <person name="Johnson M."/>
            <person name="Bhonagiri V."/>
            <person name="Nash W.E."/>
            <person name="Warren W."/>
            <person name="Chinwalla A."/>
            <person name="Mardis E.R."/>
            <person name="Wilson R.K."/>
        </authorList>
    </citation>
    <scope>NUCLEOTIDE SEQUENCE [LARGE SCALE GENOMIC DNA]</scope>
    <source>
        <strain evidence="2">DSM 14600</strain>
    </source>
</reference>
<comment type="cofactor">
    <cofactor evidence="1">
        <name>Mg(2+)</name>
        <dbReference type="ChEBI" id="CHEBI:18420"/>
    </cofactor>
    <text evidence="1">Binds 2 magnesium ions per subunit.</text>
</comment>
<dbReference type="Gene3D" id="1.10.4080.10">
    <property type="entry name" value="ADP-ribosylation/Crystallin J1"/>
    <property type="match status" value="1"/>
</dbReference>
<dbReference type="eggNOG" id="COG1397">
    <property type="taxonomic scope" value="Bacteria"/>
</dbReference>
<keyword evidence="1" id="KW-0460">Magnesium</keyword>
<evidence type="ECO:0000313" key="2">
    <source>
        <dbReference type="EMBL" id="EEP27434.1"/>
    </source>
</evidence>
<protein>
    <recommendedName>
        <fullName evidence="4">ADP-ribosylglycohydrolase</fullName>
    </recommendedName>
</protein>
<sequence>MTMKKMSLDVYRDKVMGCWAGKNIGGILGAPFESIRKVVKVDFYQQDLSMGPPANDDLDLQIISLAAFERYGRNLTASVLGDYWLSYMIPNWVEYGTGKANLREGFQPPISGFLDNTYKDSNGCWIRSEIWACLAPGHPEIATRFAYEDAVVDHADEGMYGEVFMAALESAAFVESNKFDLIEIALSYIPETTLLYQSIRTALRCWTDHVPFQDVRKIIHNTAPGTFGIQTIKLSEISGEDNEGMAIGTPGLDCPENIGYVIAAWLYGEDDFGKSLCMANSFGEDTDCTCGSLGAVMGIITGARNLPKKWTDPVNDRISTMCIDLTSHGIWVPDTVTQLTERVIRDAFIMLGNEYYDILAPEGTVVYCQDSKDLYCEKAGEYLRYINGNGKTEKLPMRELCALSPFCVRYYYPSFAVILDYDGSVSYHYGQLKRIKVRIRNSERMHQQQWVKITIYLPEGARSVGGSSVELPLNNNYLSEANAEFYIDTDEYQAGRLEGVIDVSLVGRHSSGSMKFVLVRESCYPVLEERV</sequence>
<dbReference type="EMBL" id="ACIP02000007">
    <property type="protein sequence ID" value="EEP27434.1"/>
    <property type="molecule type" value="Genomic_DNA"/>
</dbReference>
<organism evidence="2 3">
    <name type="scientific">Shuttleworthella satelles DSM 14600</name>
    <dbReference type="NCBI Taxonomy" id="626523"/>
    <lineage>
        <taxon>Bacteria</taxon>
        <taxon>Bacillati</taxon>
        <taxon>Bacillota</taxon>
        <taxon>Clostridia</taxon>
        <taxon>Lachnospirales</taxon>
        <taxon>Lachnospiraceae</taxon>
        <taxon>Shuttleworthella</taxon>
    </lineage>
</organism>
<dbReference type="SUPFAM" id="SSF101478">
    <property type="entry name" value="ADP-ribosylglycohydrolase"/>
    <property type="match status" value="1"/>
</dbReference>